<dbReference type="SUPFAM" id="SSF51735">
    <property type="entry name" value="NAD(P)-binding Rossmann-fold domains"/>
    <property type="match status" value="1"/>
</dbReference>
<dbReference type="GO" id="GO:0016491">
    <property type="term" value="F:oxidoreductase activity"/>
    <property type="evidence" value="ECO:0007669"/>
    <property type="project" value="UniProtKB-KW"/>
</dbReference>
<dbReference type="PANTHER" id="PTHR43157">
    <property type="entry name" value="PHOSPHATIDYLINOSITOL-GLYCAN BIOSYNTHESIS CLASS F PROTEIN-RELATED"/>
    <property type="match status" value="1"/>
</dbReference>
<dbReference type="Pfam" id="PF00106">
    <property type="entry name" value="adh_short"/>
    <property type="match status" value="1"/>
</dbReference>
<dbReference type="InterPro" id="IPR002347">
    <property type="entry name" value="SDR_fam"/>
</dbReference>
<proteinExistence type="predicted"/>
<keyword evidence="1" id="KW-0560">Oxidoreductase</keyword>
<protein>
    <recommendedName>
        <fullName evidence="4">NAD(P)-binding protein</fullName>
    </recommendedName>
</protein>
<accession>A0A9W4U3S2</accession>
<evidence type="ECO:0008006" key="4">
    <source>
        <dbReference type="Google" id="ProtNLM"/>
    </source>
</evidence>
<dbReference type="AlphaFoldDB" id="A0A9W4U3S2"/>
<gene>
    <name evidence="2" type="ORF">PDIGIT_LOCUS1627</name>
</gene>
<dbReference type="OrthoDB" id="542013at2759"/>
<dbReference type="PANTHER" id="PTHR43157:SF22">
    <property type="entry name" value="SHORT-CHAIN DEHYDROGENASE_REDUCTASE PHMF"/>
    <property type="match status" value="1"/>
</dbReference>
<comment type="caution">
    <text evidence="2">The sequence shown here is derived from an EMBL/GenBank/DDBJ whole genome shotgun (WGS) entry which is preliminary data.</text>
</comment>
<evidence type="ECO:0000313" key="3">
    <source>
        <dbReference type="Proteomes" id="UP001152607"/>
    </source>
</evidence>
<organism evidence="2 3">
    <name type="scientific">Periconia digitata</name>
    <dbReference type="NCBI Taxonomy" id="1303443"/>
    <lineage>
        <taxon>Eukaryota</taxon>
        <taxon>Fungi</taxon>
        <taxon>Dikarya</taxon>
        <taxon>Ascomycota</taxon>
        <taxon>Pezizomycotina</taxon>
        <taxon>Dothideomycetes</taxon>
        <taxon>Pleosporomycetidae</taxon>
        <taxon>Pleosporales</taxon>
        <taxon>Massarineae</taxon>
        <taxon>Periconiaceae</taxon>
        <taxon>Periconia</taxon>
    </lineage>
</organism>
<reference evidence="2" key="1">
    <citation type="submission" date="2023-01" db="EMBL/GenBank/DDBJ databases">
        <authorList>
            <person name="Van Ghelder C."/>
            <person name="Rancurel C."/>
        </authorList>
    </citation>
    <scope>NUCLEOTIDE SEQUENCE</scope>
    <source>
        <strain evidence="2">CNCM I-4278</strain>
    </source>
</reference>
<dbReference type="Proteomes" id="UP001152607">
    <property type="component" value="Unassembled WGS sequence"/>
</dbReference>
<evidence type="ECO:0000256" key="1">
    <source>
        <dbReference type="ARBA" id="ARBA00023002"/>
    </source>
</evidence>
<dbReference type="PRINTS" id="PR00081">
    <property type="entry name" value="GDHRDH"/>
</dbReference>
<dbReference type="Gene3D" id="3.40.50.720">
    <property type="entry name" value="NAD(P)-binding Rossmann-like Domain"/>
    <property type="match status" value="1"/>
</dbReference>
<name>A0A9W4U3S2_9PLEO</name>
<evidence type="ECO:0000313" key="2">
    <source>
        <dbReference type="EMBL" id="CAI6268382.1"/>
    </source>
</evidence>
<sequence>MSVLWVLFKNRWITPPAPFEGSFEGKTILVTGATSGIGLEAVVKFAAQGATKVIMTARDKQKGESTKSAIEKRLEKKVVLEVWELDMNSYESIVAFAERAKTLDSLDIAILNAGLHKVKYTQSGNGWEEDLQVNALSTTLLATLLLPTLLASKKKTGRTAVLEFVNSGLHETAKLPSKARQSENIIEFYNKPENFGASNQYSFTKLFQMFAVGILSKKVSAEDVIVTSICPGPVLTSIARDISFPGISLIKYIASLLAMHTPAIGANVILTGTAQGPASHGRFWNMGVIKPVAPTLAGVENEKLGEQVWREMVTVLAKEVRGVDVLGVVKGLDEVGV</sequence>
<dbReference type="EMBL" id="CAOQHR010000001">
    <property type="protein sequence ID" value="CAI6268382.1"/>
    <property type="molecule type" value="Genomic_DNA"/>
</dbReference>
<dbReference type="InterPro" id="IPR036291">
    <property type="entry name" value="NAD(P)-bd_dom_sf"/>
</dbReference>
<keyword evidence="3" id="KW-1185">Reference proteome</keyword>